<dbReference type="AlphaFoldDB" id="A0A0M6YBF1"/>
<feature type="domain" description="ABC transporter" evidence="7">
    <location>
        <begin position="20"/>
        <end position="271"/>
    </location>
</feature>
<dbReference type="InterPro" id="IPR050319">
    <property type="entry name" value="ABC_transp_ATP-bind"/>
</dbReference>
<dbReference type="EMBL" id="CXST01000007">
    <property type="protein sequence ID" value="CTQ47402.1"/>
    <property type="molecule type" value="Genomic_DNA"/>
</dbReference>
<evidence type="ECO:0000256" key="5">
    <source>
        <dbReference type="ARBA" id="ARBA00022840"/>
    </source>
</evidence>
<evidence type="ECO:0000259" key="7">
    <source>
        <dbReference type="PROSITE" id="PS50893"/>
    </source>
</evidence>
<organism evidence="8 9">
    <name type="scientific">Roseibium aggregatum</name>
    <dbReference type="NCBI Taxonomy" id="187304"/>
    <lineage>
        <taxon>Bacteria</taxon>
        <taxon>Pseudomonadati</taxon>
        <taxon>Pseudomonadota</taxon>
        <taxon>Alphaproteobacteria</taxon>
        <taxon>Hyphomicrobiales</taxon>
        <taxon>Stappiaceae</taxon>
        <taxon>Roseibium</taxon>
    </lineage>
</organism>
<dbReference type="PANTHER" id="PTHR43776:SF7">
    <property type="entry name" value="D,D-DIPEPTIDE TRANSPORT ATP-BINDING PROTEIN DDPF-RELATED"/>
    <property type="match status" value="1"/>
</dbReference>
<protein>
    <submittedName>
        <fullName evidence="8">Putative D,D-dipeptide transport ATP-binding protein DdpF</fullName>
    </submittedName>
</protein>
<dbReference type="SUPFAM" id="SSF52540">
    <property type="entry name" value="P-loop containing nucleoside triphosphate hydrolases"/>
    <property type="match status" value="1"/>
</dbReference>
<dbReference type="Pfam" id="PF00005">
    <property type="entry name" value="ABC_tran"/>
    <property type="match status" value="1"/>
</dbReference>
<evidence type="ECO:0000256" key="2">
    <source>
        <dbReference type="ARBA" id="ARBA00005417"/>
    </source>
</evidence>
<dbReference type="PANTHER" id="PTHR43776">
    <property type="entry name" value="TRANSPORT ATP-BINDING PROTEIN"/>
    <property type="match status" value="1"/>
</dbReference>
<dbReference type="PROSITE" id="PS50893">
    <property type="entry name" value="ABC_TRANSPORTER_2"/>
    <property type="match status" value="1"/>
</dbReference>
<proteinExistence type="inferred from homology"/>
<evidence type="ECO:0000256" key="4">
    <source>
        <dbReference type="ARBA" id="ARBA00022741"/>
    </source>
</evidence>
<name>A0A0M6YBF1_9HYPH</name>
<dbReference type="InterPro" id="IPR027417">
    <property type="entry name" value="P-loop_NTPase"/>
</dbReference>
<evidence type="ECO:0000256" key="3">
    <source>
        <dbReference type="ARBA" id="ARBA00022448"/>
    </source>
</evidence>
<feature type="region of interest" description="Disordered" evidence="6">
    <location>
        <begin position="341"/>
        <end position="368"/>
    </location>
</feature>
<dbReference type="GO" id="GO:0016887">
    <property type="term" value="F:ATP hydrolysis activity"/>
    <property type="evidence" value="ECO:0007669"/>
    <property type="project" value="InterPro"/>
</dbReference>
<dbReference type="Pfam" id="PF08352">
    <property type="entry name" value="oligo_HPY"/>
    <property type="match status" value="1"/>
</dbReference>
<dbReference type="Proteomes" id="UP000048926">
    <property type="component" value="Unassembled WGS sequence"/>
</dbReference>
<gene>
    <name evidence="8" type="primary">ddpF_2</name>
    <name evidence="8" type="ORF">LAL4801_05864</name>
</gene>
<dbReference type="RefSeq" id="WP_055661442.1">
    <property type="nucleotide sequence ID" value="NZ_CXST01000007.1"/>
</dbReference>
<dbReference type="GO" id="GO:0005886">
    <property type="term" value="C:plasma membrane"/>
    <property type="evidence" value="ECO:0007669"/>
    <property type="project" value="UniProtKB-SubCell"/>
</dbReference>
<dbReference type="InterPro" id="IPR003439">
    <property type="entry name" value="ABC_transporter-like_ATP-bd"/>
</dbReference>
<evidence type="ECO:0000313" key="9">
    <source>
        <dbReference type="Proteomes" id="UP000048926"/>
    </source>
</evidence>
<keyword evidence="4" id="KW-0547">Nucleotide-binding</keyword>
<feature type="compositionally biased region" description="Polar residues" evidence="6">
    <location>
        <begin position="357"/>
        <end position="368"/>
    </location>
</feature>
<dbReference type="GO" id="GO:0005524">
    <property type="term" value="F:ATP binding"/>
    <property type="evidence" value="ECO:0007669"/>
    <property type="project" value="UniProtKB-KW"/>
</dbReference>
<dbReference type="SMART" id="SM00382">
    <property type="entry name" value="AAA"/>
    <property type="match status" value="1"/>
</dbReference>
<reference evidence="9" key="1">
    <citation type="submission" date="2015-07" db="EMBL/GenBank/DDBJ databases">
        <authorList>
            <person name="Rodrigo-Torres Lidia"/>
            <person name="Arahal R.David."/>
        </authorList>
    </citation>
    <scope>NUCLEOTIDE SEQUENCE [LARGE SCALE GENOMIC DNA]</scope>
    <source>
        <strain evidence="9">CECT 4801</strain>
    </source>
</reference>
<keyword evidence="3" id="KW-0813">Transport</keyword>
<dbReference type="NCBIfam" id="TIGR01727">
    <property type="entry name" value="oligo_HPY"/>
    <property type="match status" value="1"/>
</dbReference>
<keyword evidence="9" id="KW-1185">Reference proteome</keyword>
<dbReference type="GO" id="GO:0055085">
    <property type="term" value="P:transmembrane transport"/>
    <property type="evidence" value="ECO:0007669"/>
    <property type="project" value="UniProtKB-ARBA"/>
</dbReference>
<dbReference type="InterPro" id="IPR013563">
    <property type="entry name" value="Oligopep_ABC_C"/>
</dbReference>
<accession>A0A0M6YBF1</accession>
<comment type="similarity">
    <text evidence="2">Belongs to the ABC transporter superfamily.</text>
</comment>
<evidence type="ECO:0000256" key="6">
    <source>
        <dbReference type="SAM" id="MobiDB-lite"/>
    </source>
</evidence>
<sequence length="368" mass="39348">MTRPRSEPLREKPAANTPVFELIDVEKTFQVPKPGRRFSRETVGLKALDGVRLRINDGASLALVGESGSGKSTLLRVLLGLDAPTDGRANYRGRPISEARSKGTEFARDVALVYQDARGSLDPRMTVGALIAEPLRHFGIVPRQEEPARVAQLLDRVGLPVDSAQRYPSGLSGGQVRRVAIARALASEPSVLVADEAVSGLDVSTQAQLLTLLRGLQQDMGLTLVFITHDLGVASYLCEKIAIMYLGRIVETGATNDVLAAPAHPYSVALRAAAPRFFEPLPEPLPGEIPSPLDLPKGCRFSTRCPSVKGDCRTRDPYLAQHGAGRSVACLHPLSDGEGLPLASDADMSSPAVAADIQNQTDTPLSRD</sequence>
<dbReference type="Gene3D" id="3.40.50.300">
    <property type="entry name" value="P-loop containing nucleotide triphosphate hydrolases"/>
    <property type="match status" value="1"/>
</dbReference>
<dbReference type="OrthoDB" id="9767950at2"/>
<evidence type="ECO:0000313" key="8">
    <source>
        <dbReference type="EMBL" id="CTQ47402.1"/>
    </source>
</evidence>
<evidence type="ECO:0000256" key="1">
    <source>
        <dbReference type="ARBA" id="ARBA00004417"/>
    </source>
</evidence>
<dbReference type="CDD" id="cd03257">
    <property type="entry name" value="ABC_NikE_OppD_transporters"/>
    <property type="match status" value="1"/>
</dbReference>
<dbReference type="GO" id="GO:0015833">
    <property type="term" value="P:peptide transport"/>
    <property type="evidence" value="ECO:0007669"/>
    <property type="project" value="InterPro"/>
</dbReference>
<dbReference type="InterPro" id="IPR003593">
    <property type="entry name" value="AAA+_ATPase"/>
</dbReference>
<keyword evidence="5 8" id="KW-0067">ATP-binding</keyword>
<comment type="subcellular location">
    <subcellularLocation>
        <location evidence="1">Cell inner membrane</location>
        <topology evidence="1">Peripheral membrane protein</topology>
    </subcellularLocation>
</comment>